<dbReference type="InterPro" id="IPR050220">
    <property type="entry name" value="Type_II_DNA_Topoisomerases"/>
</dbReference>
<dbReference type="InterPro" id="IPR013757">
    <property type="entry name" value="Topo_IIA_A_a_sf"/>
</dbReference>
<dbReference type="PANTHER" id="PTHR43493">
    <property type="entry name" value="DNA GYRASE/TOPOISOMERASE SUBUNIT A"/>
    <property type="match status" value="1"/>
</dbReference>
<dbReference type="InterPro" id="IPR006691">
    <property type="entry name" value="GyrA/parC_rep"/>
</dbReference>
<dbReference type="Gene3D" id="1.10.268.10">
    <property type="entry name" value="Topoisomerase, domain 3"/>
    <property type="match status" value="1"/>
</dbReference>
<dbReference type="GO" id="GO:0005524">
    <property type="term" value="F:ATP binding"/>
    <property type="evidence" value="ECO:0007669"/>
    <property type="project" value="InterPro"/>
</dbReference>
<dbReference type="GO" id="GO:0003677">
    <property type="term" value="F:DNA binding"/>
    <property type="evidence" value="ECO:0007669"/>
    <property type="project" value="InterPro"/>
</dbReference>
<protein>
    <recommendedName>
        <fullName evidence="1">Topo IIA-type catalytic domain-containing protein</fullName>
    </recommendedName>
</protein>
<dbReference type="InterPro" id="IPR002205">
    <property type="entry name" value="Topo_IIA_dom_A"/>
</dbReference>
<sequence length="361" mass="40556">MSEQTQGILIGFDNLDGVIRIIREASSNSAAAVGLRNAFSLSEKQAEALLDISLRRLTLRESGNFLAESKSLMEQISKLEDLLSSRKNILELIEQEAIELKNKFANPRRSMLEDTDNGQLEDIDVIPNEDMLLALSEKGYLKRMKPSTFNLQNRGTIGKSVGKLRVNDSMSDFLVCRAHDHVLYFRYFEYGMACENFSDKGTVYSARAYKIPECSRTAAGTPLVHSAIKEFEVMYGEKWTKKLVLNEILKLVLEFQATVGSGKGFDPLWILSLSDGERITSIIPVSEFAEDQFLLMLTMQGYIKRVSLNLFSSIRSTGIIAIQLVPGDELKWVRLCTHDDFVAMASHNGMVMLCQCNSHTK</sequence>
<keyword evidence="3" id="KW-1185">Reference proteome</keyword>
<dbReference type="InterPro" id="IPR035516">
    <property type="entry name" value="Gyrase/topoIV_suA_C"/>
</dbReference>
<proteinExistence type="predicted"/>
<dbReference type="GO" id="GO:0003918">
    <property type="term" value="F:DNA topoisomerase type II (double strand cut, ATP-hydrolyzing) activity"/>
    <property type="evidence" value="ECO:0007669"/>
    <property type="project" value="InterPro"/>
</dbReference>
<dbReference type="PANTHER" id="PTHR43493:SF5">
    <property type="entry name" value="DNA GYRASE SUBUNIT A, CHLOROPLASTIC_MITOCHONDRIAL"/>
    <property type="match status" value="1"/>
</dbReference>
<dbReference type="AlphaFoldDB" id="A0AA86RYT3"/>
<dbReference type="SUPFAM" id="SSF101904">
    <property type="entry name" value="GyrA/ParC C-terminal domain-like"/>
    <property type="match status" value="2"/>
</dbReference>
<name>A0AA86RYT3_9FABA</name>
<dbReference type="Gene3D" id="2.120.10.90">
    <property type="entry name" value="DNA gyrase/topoisomerase IV, subunit A, C-terminal"/>
    <property type="match status" value="1"/>
</dbReference>
<dbReference type="SUPFAM" id="SSF56719">
    <property type="entry name" value="Type II DNA topoisomerase"/>
    <property type="match status" value="1"/>
</dbReference>
<dbReference type="EMBL" id="OY731399">
    <property type="protein sequence ID" value="CAJ1932510.1"/>
    <property type="molecule type" value="Genomic_DNA"/>
</dbReference>
<dbReference type="InterPro" id="IPR013760">
    <property type="entry name" value="Topo_IIA-like_dom_sf"/>
</dbReference>
<reference evidence="2" key="1">
    <citation type="submission" date="2023-10" db="EMBL/GenBank/DDBJ databases">
        <authorList>
            <person name="Domelevo Entfellner J.-B."/>
        </authorList>
    </citation>
    <scope>NUCLEOTIDE SEQUENCE</scope>
</reference>
<feature type="domain" description="Topo IIA-type catalytic" evidence="1">
    <location>
        <begin position="4"/>
        <end position="96"/>
    </location>
</feature>
<dbReference type="GO" id="GO:0006265">
    <property type="term" value="P:DNA topological change"/>
    <property type="evidence" value="ECO:0007669"/>
    <property type="project" value="InterPro"/>
</dbReference>
<dbReference type="GO" id="GO:0009330">
    <property type="term" value="C:DNA topoisomerase type II (double strand cut, ATP-hydrolyzing) complex"/>
    <property type="evidence" value="ECO:0007669"/>
    <property type="project" value="TreeGrafter"/>
</dbReference>
<organism evidence="2 3">
    <name type="scientific">Sphenostylis stenocarpa</name>
    <dbReference type="NCBI Taxonomy" id="92480"/>
    <lineage>
        <taxon>Eukaryota</taxon>
        <taxon>Viridiplantae</taxon>
        <taxon>Streptophyta</taxon>
        <taxon>Embryophyta</taxon>
        <taxon>Tracheophyta</taxon>
        <taxon>Spermatophyta</taxon>
        <taxon>Magnoliopsida</taxon>
        <taxon>eudicotyledons</taxon>
        <taxon>Gunneridae</taxon>
        <taxon>Pentapetalae</taxon>
        <taxon>rosids</taxon>
        <taxon>fabids</taxon>
        <taxon>Fabales</taxon>
        <taxon>Fabaceae</taxon>
        <taxon>Papilionoideae</taxon>
        <taxon>50 kb inversion clade</taxon>
        <taxon>NPAAA clade</taxon>
        <taxon>indigoferoid/millettioid clade</taxon>
        <taxon>Phaseoleae</taxon>
        <taxon>Sphenostylis</taxon>
    </lineage>
</organism>
<accession>A0AA86RYT3</accession>
<dbReference type="Pfam" id="PF00521">
    <property type="entry name" value="DNA_topoisoIV"/>
    <property type="match status" value="1"/>
</dbReference>
<evidence type="ECO:0000313" key="3">
    <source>
        <dbReference type="Proteomes" id="UP001189624"/>
    </source>
</evidence>
<dbReference type="Gramene" id="rna-AYBTSS11_LOCUS5854">
    <property type="protein sequence ID" value="CAJ1932510.1"/>
    <property type="gene ID" value="gene-AYBTSS11_LOCUS5854"/>
</dbReference>
<gene>
    <name evidence="2" type="ORF">AYBTSS11_LOCUS5854</name>
</gene>
<dbReference type="GO" id="GO:0005737">
    <property type="term" value="C:cytoplasm"/>
    <property type="evidence" value="ECO:0007669"/>
    <property type="project" value="TreeGrafter"/>
</dbReference>
<dbReference type="Pfam" id="PF03989">
    <property type="entry name" value="DNA_gyraseA_C"/>
    <property type="match status" value="3"/>
</dbReference>
<dbReference type="Proteomes" id="UP001189624">
    <property type="component" value="Chromosome 2"/>
</dbReference>
<evidence type="ECO:0000259" key="1">
    <source>
        <dbReference type="Pfam" id="PF00521"/>
    </source>
</evidence>
<evidence type="ECO:0000313" key="2">
    <source>
        <dbReference type="EMBL" id="CAJ1932510.1"/>
    </source>
</evidence>